<dbReference type="PANTHER" id="PTHR35166">
    <property type="entry name" value="OS05G0193700 PROTEIN-RELATED"/>
    <property type="match status" value="1"/>
</dbReference>
<proteinExistence type="predicted"/>
<dbReference type="AlphaFoldDB" id="A0A0E0RAN8"/>
<evidence type="ECO:0000313" key="3">
    <source>
        <dbReference type="Proteomes" id="UP000008022"/>
    </source>
</evidence>
<reference evidence="3" key="1">
    <citation type="submission" date="2013-06" db="EMBL/GenBank/DDBJ databases">
        <authorList>
            <person name="Zhao Q."/>
        </authorList>
    </citation>
    <scope>NUCLEOTIDE SEQUENCE</scope>
    <source>
        <strain evidence="3">cv. W1943</strain>
    </source>
</reference>
<feature type="region of interest" description="Disordered" evidence="1">
    <location>
        <begin position="81"/>
        <end position="100"/>
    </location>
</feature>
<evidence type="ECO:0000256" key="1">
    <source>
        <dbReference type="SAM" id="MobiDB-lite"/>
    </source>
</evidence>
<keyword evidence="3" id="KW-1185">Reference proteome</keyword>
<dbReference type="HOGENOM" id="CLU_067685_0_0_1"/>
<dbReference type="Gramene" id="ORUFI11G20560.1">
    <property type="protein sequence ID" value="ORUFI11G20560.1"/>
    <property type="gene ID" value="ORUFI11G20560"/>
</dbReference>
<name>A0A0E0RAN8_ORYRU</name>
<feature type="region of interest" description="Disordered" evidence="1">
    <location>
        <begin position="1"/>
        <end position="28"/>
    </location>
</feature>
<organism evidence="2 3">
    <name type="scientific">Oryza rufipogon</name>
    <name type="common">Brownbeard rice</name>
    <name type="synonym">Asian wild rice</name>
    <dbReference type="NCBI Taxonomy" id="4529"/>
    <lineage>
        <taxon>Eukaryota</taxon>
        <taxon>Viridiplantae</taxon>
        <taxon>Streptophyta</taxon>
        <taxon>Embryophyta</taxon>
        <taxon>Tracheophyta</taxon>
        <taxon>Spermatophyta</taxon>
        <taxon>Magnoliopsida</taxon>
        <taxon>Liliopsida</taxon>
        <taxon>Poales</taxon>
        <taxon>Poaceae</taxon>
        <taxon>BOP clade</taxon>
        <taxon>Oryzoideae</taxon>
        <taxon>Oryzeae</taxon>
        <taxon>Oryzinae</taxon>
        <taxon>Oryza</taxon>
    </lineage>
</organism>
<dbReference type="EnsemblPlants" id="ORUFI11G20560.1">
    <property type="protein sequence ID" value="ORUFI11G20560.1"/>
    <property type="gene ID" value="ORUFI11G20560"/>
</dbReference>
<feature type="region of interest" description="Disordered" evidence="1">
    <location>
        <begin position="41"/>
        <end position="68"/>
    </location>
</feature>
<feature type="region of interest" description="Disordered" evidence="1">
    <location>
        <begin position="223"/>
        <end position="242"/>
    </location>
</feature>
<dbReference type="OMA" id="IPNHPYE"/>
<accession>A0A0E0RAN8</accession>
<feature type="compositionally biased region" description="Low complexity" evidence="1">
    <location>
        <begin position="192"/>
        <end position="209"/>
    </location>
</feature>
<reference evidence="2" key="2">
    <citation type="submission" date="2015-06" db="UniProtKB">
        <authorList>
            <consortium name="EnsemblPlants"/>
        </authorList>
    </citation>
    <scope>IDENTIFICATION</scope>
</reference>
<dbReference type="Proteomes" id="UP000008022">
    <property type="component" value="Unassembled WGS sequence"/>
</dbReference>
<dbReference type="PANTHER" id="PTHR35166:SF11">
    <property type="entry name" value="OS05G0151550 PROTEIN"/>
    <property type="match status" value="1"/>
</dbReference>
<protein>
    <submittedName>
        <fullName evidence="2">Uncharacterized protein</fullName>
    </submittedName>
</protein>
<feature type="region of interest" description="Disordered" evidence="1">
    <location>
        <begin position="182"/>
        <end position="217"/>
    </location>
</feature>
<feature type="compositionally biased region" description="Basic and acidic residues" evidence="1">
    <location>
        <begin position="13"/>
        <end position="28"/>
    </location>
</feature>
<sequence>MSSRWLTSQKQRSKIEEQAEERRDNDRSTYENIWNLRWRRRWQRQPPPTRQQQQQQRWRQRQLKPPPEWTVHADDAAAAATTVDGDGGDENSKQQQQPSVNKLHMPQEYVDYILAWKKRPFPLPDDGEILSPEHHEMRERMAATCNELGDGFEEFQAEVRREVEEKGFYEVDESYAKIRPRYRLSSRKDGPRSTGATSSSPTGMTSTTPIAVDRSTIPNHPYELSRHLQSTPGKARQGELQRPIERIKRMEAEKGTTIVKSVTGAAAEEIFTEQEDELQALVSEEFAKIDLKSIKFGDWDYDDPTCCHMPSIDESCITITKQEDNELQALIDLKSIKFGDWDYDDPTCCHMP</sequence>
<dbReference type="eggNOG" id="ENOG502R4S6">
    <property type="taxonomic scope" value="Eukaryota"/>
</dbReference>
<feature type="compositionally biased region" description="Polar residues" evidence="1">
    <location>
        <begin position="1"/>
        <end position="10"/>
    </location>
</feature>
<evidence type="ECO:0000313" key="2">
    <source>
        <dbReference type="EnsemblPlants" id="ORUFI11G20560.1"/>
    </source>
</evidence>